<dbReference type="Proteomes" id="UP000789920">
    <property type="component" value="Unassembled WGS sequence"/>
</dbReference>
<feature type="non-terminal residue" evidence="1">
    <location>
        <position position="1"/>
    </location>
</feature>
<comment type="caution">
    <text evidence="1">The sequence shown here is derived from an EMBL/GenBank/DDBJ whole genome shotgun (WGS) entry which is preliminary data.</text>
</comment>
<organism evidence="1 2">
    <name type="scientific">Racocetra persica</name>
    <dbReference type="NCBI Taxonomy" id="160502"/>
    <lineage>
        <taxon>Eukaryota</taxon>
        <taxon>Fungi</taxon>
        <taxon>Fungi incertae sedis</taxon>
        <taxon>Mucoromycota</taxon>
        <taxon>Glomeromycotina</taxon>
        <taxon>Glomeromycetes</taxon>
        <taxon>Diversisporales</taxon>
        <taxon>Gigasporaceae</taxon>
        <taxon>Racocetra</taxon>
    </lineage>
</organism>
<dbReference type="EMBL" id="CAJVQC010128157">
    <property type="protein sequence ID" value="CAG8840888.1"/>
    <property type="molecule type" value="Genomic_DNA"/>
</dbReference>
<reference evidence="1" key="1">
    <citation type="submission" date="2021-06" db="EMBL/GenBank/DDBJ databases">
        <authorList>
            <person name="Kallberg Y."/>
            <person name="Tangrot J."/>
            <person name="Rosling A."/>
        </authorList>
    </citation>
    <scope>NUCLEOTIDE SEQUENCE</scope>
    <source>
        <strain evidence="1">MA461A</strain>
    </source>
</reference>
<keyword evidence="2" id="KW-1185">Reference proteome</keyword>
<accession>A0ACA9SIG9</accession>
<sequence length="60" mass="7324">TDNGREFTVEVIRELLTIWSDIHIINRHPRYPQSQELVEYANDILQQKVSKWIEDMQRRD</sequence>
<gene>
    <name evidence="1" type="ORF">RPERSI_LOCUS31619</name>
</gene>
<protein>
    <submittedName>
        <fullName evidence="1">29813_t:CDS:1</fullName>
    </submittedName>
</protein>
<name>A0ACA9SIG9_9GLOM</name>
<evidence type="ECO:0000313" key="1">
    <source>
        <dbReference type="EMBL" id="CAG8840888.1"/>
    </source>
</evidence>
<evidence type="ECO:0000313" key="2">
    <source>
        <dbReference type="Proteomes" id="UP000789920"/>
    </source>
</evidence>
<proteinExistence type="predicted"/>